<dbReference type="InterPro" id="IPR050466">
    <property type="entry name" value="Carboxylest/Gibb_receptor"/>
</dbReference>
<evidence type="ECO:0000313" key="5">
    <source>
        <dbReference type="EMBL" id="KAJ8763427.1"/>
    </source>
</evidence>
<dbReference type="GO" id="GO:0016787">
    <property type="term" value="F:hydrolase activity"/>
    <property type="evidence" value="ECO:0007669"/>
    <property type="project" value="UniProtKB-KW"/>
</dbReference>
<accession>A0AAV8T9S3</accession>
<proteinExistence type="inferred from homology"/>
<organism evidence="5 6">
    <name type="scientific">Erythroxylum novogranatense</name>
    <dbReference type="NCBI Taxonomy" id="1862640"/>
    <lineage>
        <taxon>Eukaryota</taxon>
        <taxon>Viridiplantae</taxon>
        <taxon>Streptophyta</taxon>
        <taxon>Embryophyta</taxon>
        <taxon>Tracheophyta</taxon>
        <taxon>Spermatophyta</taxon>
        <taxon>Magnoliopsida</taxon>
        <taxon>eudicotyledons</taxon>
        <taxon>Gunneridae</taxon>
        <taxon>Pentapetalae</taxon>
        <taxon>rosids</taxon>
        <taxon>fabids</taxon>
        <taxon>Malpighiales</taxon>
        <taxon>Erythroxylaceae</taxon>
        <taxon>Erythroxylum</taxon>
    </lineage>
</organism>
<dbReference type="Gene3D" id="3.40.50.1820">
    <property type="entry name" value="alpha/beta hydrolase"/>
    <property type="match status" value="1"/>
</dbReference>
<protein>
    <recommendedName>
        <fullName evidence="4">Alpha/beta hydrolase fold-3 domain-containing protein</fullName>
    </recommendedName>
</protein>
<dbReference type="Proteomes" id="UP001159364">
    <property type="component" value="Linkage Group LG05"/>
</dbReference>
<reference evidence="5 6" key="1">
    <citation type="submission" date="2021-09" db="EMBL/GenBank/DDBJ databases">
        <title>Genomic insights and catalytic innovation underlie evolution of tropane alkaloids biosynthesis.</title>
        <authorList>
            <person name="Wang Y.-J."/>
            <person name="Tian T."/>
            <person name="Huang J.-P."/>
            <person name="Huang S.-X."/>
        </authorList>
    </citation>
    <scope>NUCLEOTIDE SEQUENCE [LARGE SCALE GENOMIC DNA]</scope>
    <source>
        <strain evidence="5">KIB-2018</strain>
        <tissue evidence="5">Leaf</tissue>
    </source>
</reference>
<sequence length="319" mass="35925">MSDPEIFIDFSPFFQVYKDGSINRMVGTEPVAPSPYSEDDVRSKDVVFSQEPNLSSRIYLPKHANPARKLPLLVYFHGGAFCMESAFSATYHNYQKTLFQAANVVLVSIEYRLAPEHPLPAAYDDCWTALKWVASHATGNGPEEWLNSFADLEKVFLAGDSAGGNITHNMAMRYGQEKLVGTELKGIALVHSYFWGKDTVGNESSRDPKETAMVEKVWRFTNPDTSGMDDPLINPIADPKFSSLGCSRVLIYVAGNDLFRDRGWLYYEKLSNNGWGGEVEIMESEAEDHCFHLYCDCDNSKHMLRKLVSFLNDDSLVEK</sequence>
<feature type="domain" description="Alpha/beta hydrolase fold-3" evidence="4">
    <location>
        <begin position="73"/>
        <end position="292"/>
    </location>
</feature>
<dbReference type="PANTHER" id="PTHR23024:SF467">
    <property type="entry name" value="CARBOXYLESTERASE 12-RELATED"/>
    <property type="match status" value="1"/>
</dbReference>
<evidence type="ECO:0000256" key="1">
    <source>
        <dbReference type="ARBA" id="ARBA00010515"/>
    </source>
</evidence>
<dbReference type="InterPro" id="IPR033140">
    <property type="entry name" value="Lipase_GDXG_put_SER_AS"/>
</dbReference>
<dbReference type="InterPro" id="IPR002168">
    <property type="entry name" value="Lipase_GDXG_HIS_AS"/>
</dbReference>
<gene>
    <name evidence="5" type="ORF">K2173_002310</name>
</gene>
<name>A0AAV8T9S3_9ROSI</name>
<evidence type="ECO:0000313" key="6">
    <source>
        <dbReference type="Proteomes" id="UP001159364"/>
    </source>
</evidence>
<comment type="caution">
    <text evidence="5">The sequence shown here is derived from an EMBL/GenBank/DDBJ whole genome shotgun (WGS) entry which is preliminary data.</text>
</comment>
<dbReference type="SUPFAM" id="SSF53474">
    <property type="entry name" value="alpha/beta-Hydrolases"/>
    <property type="match status" value="1"/>
</dbReference>
<dbReference type="PROSITE" id="PS01173">
    <property type="entry name" value="LIPASE_GDXG_HIS"/>
    <property type="match status" value="1"/>
</dbReference>
<evidence type="ECO:0000259" key="4">
    <source>
        <dbReference type="Pfam" id="PF07859"/>
    </source>
</evidence>
<evidence type="ECO:0000256" key="2">
    <source>
        <dbReference type="ARBA" id="ARBA00022801"/>
    </source>
</evidence>
<dbReference type="Pfam" id="PF07859">
    <property type="entry name" value="Abhydrolase_3"/>
    <property type="match status" value="1"/>
</dbReference>
<keyword evidence="6" id="KW-1185">Reference proteome</keyword>
<dbReference type="InterPro" id="IPR029058">
    <property type="entry name" value="AB_hydrolase_fold"/>
</dbReference>
<feature type="active site" evidence="3">
    <location>
        <position position="161"/>
    </location>
</feature>
<dbReference type="PANTHER" id="PTHR23024">
    <property type="entry name" value="ARYLACETAMIDE DEACETYLASE"/>
    <property type="match status" value="1"/>
</dbReference>
<dbReference type="AlphaFoldDB" id="A0AAV8T9S3"/>
<dbReference type="PROSITE" id="PS01174">
    <property type="entry name" value="LIPASE_GDXG_SER"/>
    <property type="match status" value="1"/>
</dbReference>
<keyword evidence="2" id="KW-0378">Hydrolase</keyword>
<evidence type="ECO:0000256" key="3">
    <source>
        <dbReference type="PROSITE-ProRule" id="PRU10038"/>
    </source>
</evidence>
<dbReference type="EMBL" id="JAIWQS010000005">
    <property type="protein sequence ID" value="KAJ8763427.1"/>
    <property type="molecule type" value="Genomic_DNA"/>
</dbReference>
<dbReference type="InterPro" id="IPR013094">
    <property type="entry name" value="AB_hydrolase_3"/>
</dbReference>
<comment type="similarity">
    <text evidence="1">Belongs to the 'GDXG' lipolytic enzyme family.</text>
</comment>